<sequence>MMQFTLNKTVVHIGKAAPELAAWKSGAGAYENKEDAFFVADLSDIVNKFRLWTSLLPRVQPFYAIKCNDDPCVLGVLAQLGTGFDCASKDEIQRILDMKVSPNRIIYANPCKQKSYIEYAAKHDVSMMTFDNEIELYKIKTIFPDAKLVIRIMPPDDTKSLRPLGMKFGCDPNDAGHLLRIAKELDLNVIGVSFHVGCSCYDGSAFAEAVASAHSVFQVAEEVGFNFDLLDIGGGFPGQWSDKIAIKKLCDKLTPALDRYFPEDSGVRLIAEPGRYFVESAFTVAVNIIAKRVMPRDNPSGYSDGLSGDKEPHYMYYVNDGIYGSFNCLVYDQIEIEPLLLKTLEPGVATYSSSIWGPTCDGLDCIKKQCLLPELNTGEWLAFRNMGAYTMCAASDFNGMPKPRCYHTIRESCWYVVAVLKPSQISDVFLYLVGMVLVD</sequence>
<evidence type="ECO:0000256" key="11">
    <source>
        <dbReference type="PIRSR" id="PIRSR600183-50"/>
    </source>
</evidence>
<dbReference type="InterPro" id="IPR009006">
    <property type="entry name" value="Ala_racemase/Decarboxylase_C"/>
</dbReference>
<keyword evidence="3 11" id="KW-0663">Pyridoxal phosphate</keyword>
<comment type="catalytic activity">
    <reaction evidence="10">
        <text>L-ornithine + H(+) = putrescine + CO2</text>
        <dbReference type="Rhea" id="RHEA:22964"/>
        <dbReference type="ChEBI" id="CHEBI:15378"/>
        <dbReference type="ChEBI" id="CHEBI:16526"/>
        <dbReference type="ChEBI" id="CHEBI:46911"/>
        <dbReference type="ChEBI" id="CHEBI:326268"/>
        <dbReference type="EC" id="4.1.1.17"/>
    </reaction>
</comment>
<evidence type="ECO:0000256" key="5">
    <source>
        <dbReference type="ARBA" id="ARBA00023239"/>
    </source>
</evidence>
<feature type="domain" description="Orn/DAP/Arg decarboxylase 2 N-terminal" evidence="12">
    <location>
        <begin position="43"/>
        <end position="278"/>
    </location>
</feature>
<dbReference type="SUPFAM" id="SSF51419">
    <property type="entry name" value="PLP-binding barrel"/>
    <property type="match status" value="1"/>
</dbReference>
<evidence type="ECO:0000256" key="9">
    <source>
        <dbReference type="ARBA" id="ARBA00046672"/>
    </source>
</evidence>
<dbReference type="PRINTS" id="PR01182">
    <property type="entry name" value="ORNDCRBXLASE"/>
</dbReference>
<dbReference type="Gene3D" id="3.20.20.10">
    <property type="entry name" value="Alanine racemase"/>
    <property type="match status" value="1"/>
</dbReference>
<dbReference type="EC" id="4.1.1.17" evidence="7"/>
<dbReference type="Pfam" id="PF02784">
    <property type="entry name" value="Orn_Arg_deC_N"/>
    <property type="match status" value="1"/>
</dbReference>
<dbReference type="InterPro" id="IPR022644">
    <property type="entry name" value="De-COase2_N"/>
</dbReference>
<proteinExistence type="inferred from homology"/>
<dbReference type="SUPFAM" id="SSF50621">
    <property type="entry name" value="Alanine racemase C-terminal domain-like"/>
    <property type="match status" value="1"/>
</dbReference>
<comment type="cofactor">
    <cofactor evidence="1 11">
        <name>pyridoxal 5'-phosphate</name>
        <dbReference type="ChEBI" id="CHEBI:597326"/>
    </cofactor>
</comment>
<evidence type="ECO:0000256" key="1">
    <source>
        <dbReference type="ARBA" id="ARBA00001933"/>
    </source>
</evidence>
<comment type="pathway">
    <text evidence="6">Amine and polyamine biosynthesis; putrescine biosynthesis via L-ornithine pathway; putrescine from L-ornithine: step 1/1.</text>
</comment>
<dbReference type="FunFam" id="3.20.20.10:FF:000005">
    <property type="entry name" value="Ornithine decarboxylase"/>
    <property type="match status" value="1"/>
</dbReference>
<feature type="active site" description="Proton donor" evidence="11">
    <location>
        <position position="360"/>
    </location>
</feature>
<comment type="similarity">
    <text evidence="2">Belongs to the Orn/Lys/Arg decarboxylase class-II family.</text>
</comment>
<feature type="modified residue" description="N6-(pyridoxal phosphate)lysine" evidence="11">
    <location>
        <position position="66"/>
    </location>
</feature>
<dbReference type="InterPro" id="IPR022653">
    <property type="entry name" value="De-COase2_pyr-phos_BS"/>
</dbReference>
<dbReference type="EMBL" id="JAODUO010000048">
    <property type="protein sequence ID" value="KAK2191643.1"/>
    <property type="molecule type" value="Genomic_DNA"/>
</dbReference>
<evidence type="ECO:0000256" key="2">
    <source>
        <dbReference type="ARBA" id="ARBA00008872"/>
    </source>
</evidence>
<evidence type="ECO:0000256" key="4">
    <source>
        <dbReference type="ARBA" id="ARBA00023115"/>
    </source>
</evidence>
<dbReference type="PANTHER" id="PTHR11482:SF6">
    <property type="entry name" value="ORNITHINE DECARBOXYLASE 1-RELATED"/>
    <property type="match status" value="1"/>
</dbReference>
<dbReference type="GO" id="GO:0004586">
    <property type="term" value="F:ornithine decarboxylase activity"/>
    <property type="evidence" value="ECO:0007669"/>
    <property type="project" value="UniProtKB-EC"/>
</dbReference>
<keyword evidence="5" id="KW-0456">Lyase</keyword>
<evidence type="ECO:0000259" key="12">
    <source>
        <dbReference type="Pfam" id="PF02784"/>
    </source>
</evidence>
<comment type="subunit">
    <text evidence="9">Homodimer. Only the dimer is catalytically active, as the active sites are constructed of residues from both monomers.</text>
</comment>
<dbReference type="InterPro" id="IPR029066">
    <property type="entry name" value="PLP-binding_barrel"/>
</dbReference>
<dbReference type="CDD" id="cd00622">
    <property type="entry name" value="PLPDE_III_ODC"/>
    <property type="match status" value="1"/>
</dbReference>
<comment type="caution">
    <text evidence="13">The sequence shown here is derived from an EMBL/GenBank/DDBJ whole genome shotgun (WGS) entry which is preliminary data.</text>
</comment>
<evidence type="ECO:0000313" key="13">
    <source>
        <dbReference type="EMBL" id="KAK2191643.1"/>
    </source>
</evidence>
<evidence type="ECO:0000256" key="3">
    <source>
        <dbReference type="ARBA" id="ARBA00022898"/>
    </source>
</evidence>
<keyword evidence="4" id="KW-0620">Polyamine biosynthesis</keyword>
<dbReference type="PRINTS" id="PR01179">
    <property type="entry name" value="ODADCRBXLASE"/>
</dbReference>
<comment type="function">
    <text evidence="8">Catalyzes the first and rate-limiting step of polyamine biosynthesis that converts ornithine into putrescine, which is the precursor for the polyamines, spermidine and spermine. Polyamines are essential for cell proliferation and are implicated in cellular processes, ranging from DNA replication to apoptosis.</text>
</comment>
<keyword evidence="14" id="KW-1185">Reference proteome</keyword>
<gene>
    <name evidence="13" type="ORF">NP493_48g01026</name>
</gene>
<dbReference type="FunFam" id="2.40.37.10:FF:000005">
    <property type="entry name" value="Ornithine decarboxylase"/>
    <property type="match status" value="1"/>
</dbReference>
<evidence type="ECO:0000256" key="8">
    <source>
        <dbReference type="ARBA" id="ARBA00037173"/>
    </source>
</evidence>
<dbReference type="Gene3D" id="2.40.37.10">
    <property type="entry name" value="Lyase, Ornithine Decarboxylase, Chain A, domain 1"/>
    <property type="match status" value="1"/>
</dbReference>
<dbReference type="PANTHER" id="PTHR11482">
    <property type="entry name" value="ARGININE/DIAMINOPIMELATE/ORNITHINE DECARBOXYLASE"/>
    <property type="match status" value="1"/>
</dbReference>
<dbReference type="GO" id="GO:0005737">
    <property type="term" value="C:cytoplasm"/>
    <property type="evidence" value="ECO:0007669"/>
    <property type="project" value="TreeGrafter"/>
</dbReference>
<dbReference type="GO" id="GO:0033387">
    <property type="term" value="P:putrescine biosynthetic process from arginine, via ornithine"/>
    <property type="evidence" value="ECO:0007669"/>
    <property type="project" value="TreeGrafter"/>
</dbReference>
<accession>A0AAD9PBE5</accession>
<name>A0AAD9PBE5_RIDPI</name>
<dbReference type="InterPro" id="IPR000183">
    <property type="entry name" value="Orn/DAP/Arg_de-COase"/>
</dbReference>
<dbReference type="AlphaFoldDB" id="A0AAD9PBE5"/>
<evidence type="ECO:0000256" key="6">
    <source>
        <dbReference type="ARBA" id="ARBA00034115"/>
    </source>
</evidence>
<dbReference type="Proteomes" id="UP001209878">
    <property type="component" value="Unassembled WGS sequence"/>
</dbReference>
<protein>
    <recommendedName>
        <fullName evidence="7">ornithine decarboxylase</fullName>
        <ecNumber evidence="7">4.1.1.17</ecNumber>
    </recommendedName>
</protein>
<reference evidence="13" key="1">
    <citation type="journal article" date="2023" name="Mol. Biol. Evol.">
        <title>Third-Generation Sequencing Reveals the Adaptive Role of the Epigenome in Three Deep-Sea Polychaetes.</title>
        <authorList>
            <person name="Perez M."/>
            <person name="Aroh O."/>
            <person name="Sun Y."/>
            <person name="Lan Y."/>
            <person name="Juniper S.K."/>
            <person name="Young C.R."/>
            <person name="Angers B."/>
            <person name="Qian P.Y."/>
        </authorList>
    </citation>
    <scope>NUCLEOTIDE SEQUENCE</scope>
    <source>
        <strain evidence="13">R07B-5</strain>
    </source>
</reference>
<evidence type="ECO:0000313" key="14">
    <source>
        <dbReference type="Proteomes" id="UP001209878"/>
    </source>
</evidence>
<dbReference type="PROSITE" id="PS00878">
    <property type="entry name" value="ODR_DC_2_1"/>
    <property type="match status" value="1"/>
</dbReference>
<organism evidence="13 14">
    <name type="scientific">Ridgeia piscesae</name>
    <name type="common">Tubeworm</name>
    <dbReference type="NCBI Taxonomy" id="27915"/>
    <lineage>
        <taxon>Eukaryota</taxon>
        <taxon>Metazoa</taxon>
        <taxon>Spiralia</taxon>
        <taxon>Lophotrochozoa</taxon>
        <taxon>Annelida</taxon>
        <taxon>Polychaeta</taxon>
        <taxon>Sedentaria</taxon>
        <taxon>Canalipalpata</taxon>
        <taxon>Sabellida</taxon>
        <taxon>Siboglinidae</taxon>
        <taxon>Ridgeia</taxon>
    </lineage>
</organism>
<evidence type="ECO:0000256" key="10">
    <source>
        <dbReference type="ARBA" id="ARBA00049127"/>
    </source>
</evidence>
<evidence type="ECO:0000256" key="7">
    <source>
        <dbReference type="ARBA" id="ARBA00034138"/>
    </source>
</evidence>
<dbReference type="InterPro" id="IPR002433">
    <property type="entry name" value="Orn_de-COase"/>
</dbReference>